<dbReference type="GO" id="GO:0046872">
    <property type="term" value="F:metal ion binding"/>
    <property type="evidence" value="ECO:0007669"/>
    <property type="project" value="UniProtKB-KW"/>
</dbReference>
<proteinExistence type="inferred from homology"/>
<dbReference type="RefSeq" id="WP_162150897.1">
    <property type="nucleotide sequence ID" value="NZ_CAAAHN010000001.1"/>
</dbReference>
<evidence type="ECO:0000256" key="18">
    <source>
        <dbReference type="ARBA" id="ARBA00047808"/>
    </source>
</evidence>
<comment type="pathway">
    <text evidence="2">Cofactor biosynthesis; tetrahydrofolate biosynthesis; 7,8-dihydrofolate from 2-amino-4-hydroxy-6-hydroxymethyl-7,8-dihydropteridine diphosphate and 4-aminobenzoate: step 2/2.</text>
</comment>
<evidence type="ECO:0000256" key="16">
    <source>
        <dbReference type="ARBA" id="ARBA00032510"/>
    </source>
</evidence>
<dbReference type="SUPFAM" id="SSF53244">
    <property type="entry name" value="MurD-like peptide ligases, peptide-binding domain"/>
    <property type="match status" value="1"/>
</dbReference>
<evidence type="ECO:0000256" key="12">
    <source>
        <dbReference type="ARBA" id="ARBA00022842"/>
    </source>
</evidence>
<evidence type="ECO:0000259" key="22">
    <source>
        <dbReference type="Pfam" id="PF02875"/>
    </source>
</evidence>
<dbReference type="Gene3D" id="3.90.190.20">
    <property type="entry name" value="Mur ligase, C-terminal domain"/>
    <property type="match status" value="1"/>
</dbReference>
<evidence type="ECO:0000256" key="3">
    <source>
        <dbReference type="ARBA" id="ARBA00005150"/>
    </source>
</evidence>
<dbReference type="GO" id="GO:0046656">
    <property type="term" value="P:folic acid biosynthetic process"/>
    <property type="evidence" value="ECO:0007669"/>
    <property type="project" value="UniProtKB-KW"/>
</dbReference>
<evidence type="ECO:0000256" key="10">
    <source>
        <dbReference type="ARBA" id="ARBA00022741"/>
    </source>
</evidence>
<dbReference type="PANTHER" id="PTHR11136">
    <property type="entry name" value="FOLYLPOLYGLUTAMATE SYNTHASE-RELATED"/>
    <property type="match status" value="1"/>
</dbReference>
<evidence type="ECO:0000256" key="9">
    <source>
        <dbReference type="ARBA" id="ARBA00022723"/>
    </source>
</evidence>
<dbReference type="STRING" id="45065.Lgee_0221"/>
<comment type="catalytic activity">
    <reaction evidence="17">
        <text>(6S)-5,6,7,8-tetrahydrofolyl-(gamma-L-Glu)(n) + L-glutamate + ATP = (6S)-5,6,7,8-tetrahydrofolyl-(gamma-L-Glu)(n+1) + ADP + phosphate + H(+)</text>
        <dbReference type="Rhea" id="RHEA:10580"/>
        <dbReference type="Rhea" id="RHEA-COMP:14738"/>
        <dbReference type="Rhea" id="RHEA-COMP:14740"/>
        <dbReference type="ChEBI" id="CHEBI:15378"/>
        <dbReference type="ChEBI" id="CHEBI:29985"/>
        <dbReference type="ChEBI" id="CHEBI:30616"/>
        <dbReference type="ChEBI" id="CHEBI:43474"/>
        <dbReference type="ChEBI" id="CHEBI:141005"/>
        <dbReference type="ChEBI" id="CHEBI:456216"/>
        <dbReference type="EC" id="6.3.2.17"/>
    </reaction>
</comment>
<evidence type="ECO:0000256" key="7">
    <source>
        <dbReference type="ARBA" id="ARBA00019357"/>
    </source>
</evidence>
<feature type="domain" description="Mur ligase C-terminal" evidence="22">
    <location>
        <begin position="281"/>
        <end position="401"/>
    </location>
</feature>
<evidence type="ECO:0000313" key="23">
    <source>
        <dbReference type="EMBL" id="KTD04191.1"/>
    </source>
</evidence>
<evidence type="ECO:0000256" key="15">
    <source>
        <dbReference type="ARBA" id="ARBA00030592"/>
    </source>
</evidence>
<protein>
    <recommendedName>
        <fullName evidence="7">Dihydrofolate synthase/folylpolyglutamate synthase</fullName>
        <ecNumber evidence="5">6.3.2.12</ecNumber>
        <ecNumber evidence="6">6.3.2.17</ecNumber>
    </recommendedName>
    <alternativeName>
        <fullName evidence="16">Folylpoly-gamma-glutamate synthetase-dihydrofolate synthetase</fullName>
    </alternativeName>
    <alternativeName>
        <fullName evidence="14">Folylpolyglutamate synthetase</fullName>
    </alternativeName>
    <alternativeName>
        <fullName evidence="15">Tetrahydrofolylpolyglutamate synthase</fullName>
    </alternativeName>
</protein>
<evidence type="ECO:0000313" key="24">
    <source>
        <dbReference type="Proteomes" id="UP000054785"/>
    </source>
</evidence>
<dbReference type="InterPro" id="IPR001645">
    <property type="entry name" value="Folylpolyglutamate_synth"/>
</dbReference>
<dbReference type="GO" id="GO:0004326">
    <property type="term" value="F:tetrahydrofolylpolyglutamate synthase activity"/>
    <property type="evidence" value="ECO:0007669"/>
    <property type="project" value="UniProtKB-EC"/>
</dbReference>
<comment type="similarity">
    <text evidence="4 21">Belongs to the folylpolyglutamate synthase family.</text>
</comment>
<dbReference type="InterPro" id="IPR036615">
    <property type="entry name" value="Mur_ligase_C_dom_sf"/>
</dbReference>
<dbReference type="PROSITE" id="PS01012">
    <property type="entry name" value="FOLYLPOLYGLU_SYNT_2"/>
    <property type="match status" value="1"/>
</dbReference>
<keyword evidence="13" id="KW-0289">Folate biosynthesis</keyword>
<dbReference type="Proteomes" id="UP000054785">
    <property type="component" value="Unassembled WGS sequence"/>
</dbReference>
<dbReference type="PATRIC" id="fig|45065.4.peg.237"/>
<dbReference type="EC" id="6.3.2.17" evidence="6"/>
<dbReference type="InterPro" id="IPR018109">
    <property type="entry name" value="Folylpolyglutamate_synth_CS"/>
</dbReference>
<evidence type="ECO:0000256" key="11">
    <source>
        <dbReference type="ARBA" id="ARBA00022840"/>
    </source>
</evidence>
<evidence type="ECO:0000256" key="17">
    <source>
        <dbReference type="ARBA" id="ARBA00047493"/>
    </source>
</evidence>
<dbReference type="Gene3D" id="3.40.1190.10">
    <property type="entry name" value="Mur-like, catalytic domain"/>
    <property type="match status" value="1"/>
</dbReference>
<dbReference type="Pfam" id="PF02875">
    <property type="entry name" value="Mur_ligase_C"/>
    <property type="match status" value="1"/>
</dbReference>
<dbReference type="NCBIfam" id="TIGR01499">
    <property type="entry name" value="folC"/>
    <property type="match status" value="1"/>
</dbReference>
<dbReference type="PANTHER" id="PTHR11136:SF0">
    <property type="entry name" value="DIHYDROFOLATE SYNTHETASE-RELATED"/>
    <property type="match status" value="1"/>
</dbReference>
<keyword evidence="12" id="KW-0460">Magnesium</keyword>
<dbReference type="PIRSF" id="PIRSF001563">
    <property type="entry name" value="Folylpolyglu_synth"/>
    <property type="match status" value="1"/>
</dbReference>
<dbReference type="GO" id="GO:0008841">
    <property type="term" value="F:dihydrofolate synthase activity"/>
    <property type="evidence" value="ECO:0007669"/>
    <property type="project" value="UniProtKB-EC"/>
</dbReference>
<dbReference type="InterPro" id="IPR004101">
    <property type="entry name" value="Mur_ligase_C"/>
</dbReference>
<evidence type="ECO:0000256" key="19">
    <source>
        <dbReference type="ARBA" id="ARBA00049035"/>
    </source>
</evidence>
<comment type="caution">
    <text evidence="23">The sequence shown here is derived from an EMBL/GenBank/DDBJ whole genome shotgun (WGS) entry which is preliminary data.</text>
</comment>
<dbReference type="GO" id="GO:0005524">
    <property type="term" value="F:ATP binding"/>
    <property type="evidence" value="ECO:0007669"/>
    <property type="project" value="UniProtKB-KW"/>
</dbReference>
<keyword evidence="9" id="KW-0479">Metal-binding</keyword>
<dbReference type="AlphaFoldDB" id="A0A0W0U8U1"/>
<evidence type="ECO:0000256" key="5">
    <source>
        <dbReference type="ARBA" id="ARBA00013023"/>
    </source>
</evidence>
<keyword evidence="8 21" id="KW-0436">Ligase</keyword>
<dbReference type="GO" id="GO:0046654">
    <property type="term" value="P:tetrahydrofolate biosynthetic process"/>
    <property type="evidence" value="ECO:0007669"/>
    <property type="project" value="UniProtKB-UniPathway"/>
</dbReference>
<evidence type="ECO:0000256" key="2">
    <source>
        <dbReference type="ARBA" id="ARBA00004799"/>
    </source>
</evidence>
<gene>
    <name evidence="23" type="primary">folC</name>
    <name evidence="23" type="ORF">Lgee_0221</name>
</gene>
<comment type="pathway">
    <text evidence="3">Cofactor biosynthesis; tetrahydrofolylpolyglutamate biosynthesis.</text>
</comment>
<comment type="catalytic activity">
    <reaction evidence="19">
        <text>(6R)-5,10-methylenetetrahydrofolyl-(gamma-L-Glu)(n) + L-glutamate + ATP = (6R)-5,10-methylenetetrahydrofolyl-(gamma-L-Glu)(n+1) + ADP + phosphate + H(+)</text>
        <dbReference type="Rhea" id="RHEA:51912"/>
        <dbReference type="Rhea" id="RHEA-COMP:13257"/>
        <dbReference type="Rhea" id="RHEA-COMP:13258"/>
        <dbReference type="ChEBI" id="CHEBI:15378"/>
        <dbReference type="ChEBI" id="CHEBI:29985"/>
        <dbReference type="ChEBI" id="CHEBI:30616"/>
        <dbReference type="ChEBI" id="CHEBI:43474"/>
        <dbReference type="ChEBI" id="CHEBI:136572"/>
        <dbReference type="ChEBI" id="CHEBI:456216"/>
        <dbReference type="EC" id="6.3.2.17"/>
    </reaction>
</comment>
<sequence>MSVEHWMREMEQRRGGAILPGLERIRTIGETLELLHPSCTVITVAGTNGKGSTVAALESLYLAAGYCVAAYTSPHLMRFNERIRFNGADISDADMSLSFSAVNAADTGAILSGFELLTLAALWHFKRLQPDVLILEVGLGGRLDATNVIDSDVAVVTTVDYDHQEYLGHTLAEIGAEKVGIARSGKPLVLAQAGLPSEVIERCHAAGCTLIQRDVDYFVEESSEKLIVTLQDKRMIFARGAQRLHPEALASAIVVSELLQERLPLTPAQREAGLSRAQIAGRVQYLAGDVSVLYDVSHNPQSVSRLVETLEGLSHAGDVHAVFSALGDKDIDSLIAMMLPHVDFWYTGVLNSQRAAGAERLRAAFAANAREVHVYPDIEAAWEAACHRARTGDLIVVYGSFLTVGAVMSDGRLPSAFKEVV</sequence>
<comment type="function">
    <text evidence="1">Functions in two distinct reactions of the de novo folate biosynthetic pathway. Catalyzes the addition of a glutamate residue to dihydropteroate (7,8-dihydropteroate or H2Pte) to form dihydrofolate (7,8-dihydrofolate monoglutamate or H2Pte-Glu). Also catalyzes successive additions of L-glutamate to tetrahydrofolate or 10-formyltetrahydrofolate or 5,10-methylenetetrahydrofolate, leading to folylpolyglutamate derivatives.</text>
</comment>
<evidence type="ECO:0000256" key="1">
    <source>
        <dbReference type="ARBA" id="ARBA00002714"/>
    </source>
</evidence>
<name>A0A0W0U8U1_9GAMM</name>
<evidence type="ECO:0000256" key="20">
    <source>
        <dbReference type="ARBA" id="ARBA00049161"/>
    </source>
</evidence>
<accession>A0A0W0U8U1</accession>
<dbReference type="GO" id="GO:0005737">
    <property type="term" value="C:cytoplasm"/>
    <property type="evidence" value="ECO:0007669"/>
    <property type="project" value="TreeGrafter"/>
</dbReference>
<dbReference type="EMBL" id="LNYC01000005">
    <property type="protein sequence ID" value="KTD04191.1"/>
    <property type="molecule type" value="Genomic_DNA"/>
</dbReference>
<keyword evidence="24" id="KW-1185">Reference proteome</keyword>
<evidence type="ECO:0000256" key="21">
    <source>
        <dbReference type="PIRNR" id="PIRNR001563"/>
    </source>
</evidence>
<dbReference type="EC" id="6.3.2.12" evidence="5"/>
<evidence type="ECO:0000256" key="14">
    <source>
        <dbReference type="ARBA" id="ARBA00030048"/>
    </source>
</evidence>
<dbReference type="UniPathway" id="UPA00077">
    <property type="reaction ID" value="UER00157"/>
</dbReference>
<reference evidence="23 24" key="1">
    <citation type="submission" date="2015-11" db="EMBL/GenBank/DDBJ databases">
        <title>Genomic analysis of 38 Legionella species identifies large and diverse effector repertoires.</title>
        <authorList>
            <person name="Burstein D."/>
            <person name="Amaro F."/>
            <person name="Zusman T."/>
            <person name="Lifshitz Z."/>
            <person name="Cohen O."/>
            <person name="Gilbert J.A."/>
            <person name="Pupko T."/>
            <person name="Shuman H.A."/>
            <person name="Segal G."/>
        </authorList>
    </citation>
    <scope>NUCLEOTIDE SEQUENCE [LARGE SCALE GENOMIC DNA]</scope>
    <source>
        <strain evidence="23 24">ATCC 49504</strain>
    </source>
</reference>
<dbReference type="InterPro" id="IPR036565">
    <property type="entry name" value="Mur-like_cat_sf"/>
</dbReference>
<evidence type="ECO:0000256" key="13">
    <source>
        <dbReference type="ARBA" id="ARBA00022909"/>
    </source>
</evidence>
<organism evidence="23 24">
    <name type="scientific">Legionella geestiana</name>
    <dbReference type="NCBI Taxonomy" id="45065"/>
    <lineage>
        <taxon>Bacteria</taxon>
        <taxon>Pseudomonadati</taxon>
        <taxon>Pseudomonadota</taxon>
        <taxon>Gammaproteobacteria</taxon>
        <taxon>Legionellales</taxon>
        <taxon>Legionellaceae</taxon>
        <taxon>Legionella</taxon>
    </lineage>
</organism>
<evidence type="ECO:0000256" key="8">
    <source>
        <dbReference type="ARBA" id="ARBA00022598"/>
    </source>
</evidence>
<evidence type="ECO:0000256" key="4">
    <source>
        <dbReference type="ARBA" id="ARBA00008276"/>
    </source>
</evidence>
<keyword evidence="10 21" id="KW-0547">Nucleotide-binding</keyword>
<keyword evidence="11 21" id="KW-0067">ATP-binding</keyword>
<comment type="catalytic activity">
    <reaction evidence="20">
        <text>7,8-dihydropteroate + L-glutamate + ATP = 7,8-dihydrofolate + ADP + phosphate + H(+)</text>
        <dbReference type="Rhea" id="RHEA:23584"/>
        <dbReference type="ChEBI" id="CHEBI:15378"/>
        <dbReference type="ChEBI" id="CHEBI:17839"/>
        <dbReference type="ChEBI" id="CHEBI:29985"/>
        <dbReference type="ChEBI" id="CHEBI:30616"/>
        <dbReference type="ChEBI" id="CHEBI:43474"/>
        <dbReference type="ChEBI" id="CHEBI:57451"/>
        <dbReference type="ChEBI" id="CHEBI:456216"/>
        <dbReference type="EC" id="6.3.2.12"/>
    </reaction>
</comment>
<dbReference type="SUPFAM" id="SSF53623">
    <property type="entry name" value="MurD-like peptide ligases, catalytic domain"/>
    <property type="match status" value="1"/>
</dbReference>
<comment type="catalytic activity">
    <reaction evidence="18">
        <text>10-formyltetrahydrofolyl-(gamma-L-Glu)(n) + L-glutamate + ATP = 10-formyltetrahydrofolyl-(gamma-L-Glu)(n+1) + ADP + phosphate + H(+)</text>
        <dbReference type="Rhea" id="RHEA:51904"/>
        <dbReference type="Rhea" id="RHEA-COMP:13088"/>
        <dbReference type="Rhea" id="RHEA-COMP:14300"/>
        <dbReference type="ChEBI" id="CHEBI:15378"/>
        <dbReference type="ChEBI" id="CHEBI:29985"/>
        <dbReference type="ChEBI" id="CHEBI:30616"/>
        <dbReference type="ChEBI" id="CHEBI:43474"/>
        <dbReference type="ChEBI" id="CHEBI:134413"/>
        <dbReference type="ChEBI" id="CHEBI:456216"/>
        <dbReference type="EC" id="6.3.2.17"/>
    </reaction>
</comment>
<evidence type="ECO:0000256" key="6">
    <source>
        <dbReference type="ARBA" id="ARBA00013025"/>
    </source>
</evidence>